<organism evidence="2 3">
    <name type="scientific">Rhodospirillum rubrum (strain ATCC 11170 / ATH 1.1.1 / DSM 467 / LMG 4362 / NCIMB 8255 / S1)</name>
    <dbReference type="NCBI Taxonomy" id="269796"/>
    <lineage>
        <taxon>Bacteria</taxon>
        <taxon>Pseudomonadati</taxon>
        <taxon>Pseudomonadota</taxon>
        <taxon>Alphaproteobacteria</taxon>
        <taxon>Rhodospirillales</taxon>
        <taxon>Rhodospirillaceae</taxon>
        <taxon>Rhodospirillum</taxon>
    </lineage>
</organism>
<dbReference type="RefSeq" id="WP_011390527.1">
    <property type="nucleotide sequence ID" value="NC_007643.1"/>
</dbReference>
<gene>
    <name evidence="2" type="ordered locus">Rru_A2717</name>
</gene>
<dbReference type="InterPro" id="IPR050993">
    <property type="entry name" value="Isochorismatase_domain"/>
</dbReference>
<dbReference type="PANTHER" id="PTHR14119:SF3">
    <property type="entry name" value="ISOCHORISMATASE DOMAIN-CONTAINING PROTEIN 2"/>
    <property type="match status" value="1"/>
</dbReference>
<dbReference type="HOGENOM" id="CLU_066901_0_1_5"/>
<proteinExistence type="predicted"/>
<keyword evidence="3" id="KW-1185">Reference proteome</keyword>
<evidence type="ECO:0000313" key="2">
    <source>
        <dbReference type="EMBL" id="ABC23514.1"/>
    </source>
</evidence>
<sequence length="189" mass="20408">MSFATPSLIDAARSVLIVVDIQERLCPVMTDPRGVLFNGARLVRGARRLGVPVVVTEQYPKGLGPTMHDILSELGDGASSAVIEKTHFSAAAEPLVRQHLESLGRRQAVICGIEAHVCVTQTAIDLRAAGWEVFVVSDACSSRRPESLTAALTRFPAAGVVPVITEMVLFEWLADKNNDGFKDIMSLVR</sequence>
<evidence type="ECO:0000259" key="1">
    <source>
        <dbReference type="Pfam" id="PF00857"/>
    </source>
</evidence>
<dbReference type="GO" id="GO:0008908">
    <property type="term" value="F:isochorismatase activity"/>
    <property type="evidence" value="ECO:0007669"/>
    <property type="project" value="UniProtKB-EC"/>
</dbReference>
<dbReference type="InterPro" id="IPR000868">
    <property type="entry name" value="Isochorismatase-like_dom"/>
</dbReference>
<accession>Q2RQT1</accession>
<dbReference type="EC" id="3.3.2.1" evidence="2"/>
<protein>
    <submittedName>
        <fullName evidence="2">Isochorismatase hydrolase</fullName>
        <ecNumber evidence="2">3.3.2.1</ecNumber>
    </submittedName>
</protein>
<dbReference type="STRING" id="269796.Rru_A2717"/>
<dbReference type="Proteomes" id="UP000001929">
    <property type="component" value="Chromosome"/>
</dbReference>
<dbReference type="CDD" id="cd01012">
    <property type="entry name" value="YcaC_related"/>
    <property type="match status" value="1"/>
</dbReference>
<dbReference type="PhylomeDB" id="Q2RQT1"/>
<dbReference type="EMBL" id="CP000230">
    <property type="protein sequence ID" value="ABC23514.1"/>
    <property type="molecule type" value="Genomic_DNA"/>
</dbReference>
<dbReference type="Gene3D" id="3.40.50.850">
    <property type="entry name" value="Isochorismatase-like"/>
    <property type="match status" value="1"/>
</dbReference>
<name>Q2RQT1_RHORT</name>
<dbReference type="InterPro" id="IPR036380">
    <property type="entry name" value="Isochorismatase-like_sf"/>
</dbReference>
<dbReference type="eggNOG" id="COG1335">
    <property type="taxonomic scope" value="Bacteria"/>
</dbReference>
<dbReference type="EnsemblBacteria" id="ABC23514">
    <property type="protein sequence ID" value="ABC23514"/>
    <property type="gene ID" value="Rru_A2717"/>
</dbReference>
<dbReference type="SUPFAM" id="SSF52499">
    <property type="entry name" value="Isochorismatase-like hydrolases"/>
    <property type="match status" value="1"/>
</dbReference>
<keyword evidence="2" id="KW-0378">Hydrolase</keyword>
<evidence type="ECO:0000313" key="3">
    <source>
        <dbReference type="Proteomes" id="UP000001929"/>
    </source>
</evidence>
<feature type="domain" description="Isochorismatase-like" evidence="1">
    <location>
        <begin position="14"/>
        <end position="162"/>
    </location>
</feature>
<dbReference type="KEGG" id="rru:Rru_A2717"/>
<dbReference type="Pfam" id="PF00857">
    <property type="entry name" value="Isochorismatase"/>
    <property type="match status" value="1"/>
</dbReference>
<reference evidence="2 3" key="1">
    <citation type="journal article" date="2011" name="Stand. Genomic Sci.">
        <title>Complete genome sequence of Rhodospirillum rubrum type strain (S1).</title>
        <authorList>
            <person name="Munk A.C."/>
            <person name="Copeland A."/>
            <person name="Lucas S."/>
            <person name="Lapidus A."/>
            <person name="Del Rio T.G."/>
            <person name="Barry K."/>
            <person name="Detter J.C."/>
            <person name="Hammon N."/>
            <person name="Israni S."/>
            <person name="Pitluck S."/>
            <person name="Brettin T."/>
            <person name="Bruce D."/>
            <person name="Han C."/>
            <person name="Tapia R."/>
            <person name="Gilna P."/>
            <person name="Schmutz J."/>
            <person name="Larimer F."/>
            <person name="Land M."/>
            <person name="Kyrpides N.C."/>
            <person name="Mavromatis K."/>
            <person name="Richardson P."/>
            <person name="Rohde M."/>
            <person name="Goker M."/>
            <person name="Klenk H.P."/>
            <person name="Zhang Y."/>
            <person name="Roberts G.P."/>
            <person name="Reslewic S."/>
            <person name="Schwartz D.C."/>
        </authorList>
    </citation>
    <scope>NUCLEOTIDE SEQUENCE [LARGE SCALE GENOMIC DNA]</scope>
    <source>
        <strain evidence="3">ATCC 11170 / ATH 1.1.1 / DSM 467 / LMG 4362 / NCIMB 8255 / S1</strain>
    </source>
</reference>
<dbReference type="PATRIC" id="fig|269796.9.peg.2825"/>
<dbReference type="AlphaFoldDB" id="Q2RQT1"/>
<dbReference type="PANTHER" id="PTHR14119">
    <property type="entry name" value="HYDROLASE"/>
    <property type="match status" value="1"/>
</dbReference>